<evidence type="ECO:0000256" key="1">
    <source>
        <dbReference type="ARBA" id="ARBA00005352"/>
    </source>
</evidence>
<dbReference type="EMBL" id="GL437962">
    <property type="protein sequence ID" value="EFN69778.1"/>
    <property type="molecule type" value="Genomic_DNA"/>
</dbReference>
<evidence type="ECO:0000313" key="3">
    <source>
        <dbReference type="EMBL" id="EFN69778.1"/>
    </source>
</evidence>
<dbReference type="Pfam" id="PF19031">
    <property type="entry name" value="Intu_longin_1"/>
    <property type="match status" value="1"/>
</dbReference>
<dbReference type="AlphaFoldDB" id="E2A9V7"/>
<reference evidence="3 4" key="1">
    <citation type="journal article" date="2010" name="Science">
        <title>Genomic comparison of the ants Camponotus floridanus and Harpegnathos saltator.</title>
        <authorList>
            <person name="Bonasio R."/>
            <person name="Zhang G."/>
            <person name="Ye C."/>
            <person name="Mutti N.S."/>
            <person name="Fang X."/>
            <person name="Qin N."/>
            <person name="Donahue G."/>
            <person name="Yang P."/>
            <person name="Li Q."/>
            <person name="Li C."/>
            <person name="Zhang P."/>
            <person name="Huang Z."/>
            <person name="Berger S.L."/>
            <person name="Reinberg D."/>
            <person name="Wang J."/>
            <person name="Liebig J."/>
        </authorList>
    </citation>
    <scope>NUCLEOTIDE SEQUENCE [LARGE SCALE GENOMIC DNA]</scope>
    <source>
        <strain evidence="4">C129</strain>
    </source>
</reference>
<evidence type="ECO:0000259" key="2">
    <source>
        <dbReference type="Pfam" id="PF19031"/>
    </source>
</evidence>
<keyword evidence="4" id="KW-1185">Reference proteome</keyword>
<dbReference type="InParanoid" id="E2A9V7"/>
<comment type="similarity">
    <text evidence="1">Belongs to the CCZ1 family.</text>
</comment>
<gene>
    <name evidence="3" type="ORF">EAG_04536</name>
</gene>
<dbReference type="GO" id="GO:0016192">
    <property type="term" value="P:vesicle-mediated transport"/>
    <property type="evidence" value="ECO:0007669"/>
    <property type="project" value="InterPro"/>
</dbReference>
<dbReference type="PANTHER" id="PTHR13056">
    <property type="entry name" value="VACUOLAR FUSION PROTEIN CCZ1 HOMOLOG-RELATED"/>
    <property type="match status" value="1"/>
</dbReference>
<proteinExistence type="inferred from homology"/>
<dbReference type="InterPro" id="IPR043987">
    <property type="entry name" value="CCZ1/INTU/HSP4_longin_1"/>
</dbReference>
<organism evidence="4">
    <name type="scientific">Camponotus floridanus</name>
    <name type="common">Florida carpenter ant</name>
    <dbReference type="NCBI Taxonomy" id="104421"/>
    <lineage>
        <taxon>Eukaryota</taxon>
        <taxon>Metazoa</taxon>
        <taxon>Ecdysozoa</taxon>
        <taxon>Arthropoda</taxon>
        <taxon>Hexapoda</taxon>
        <taxon>Insecta</taxon>
        <taxon>Pterygota</taxon>
        <taxon>Neoptera</taxon>
        <taxon>Endopterygota</taxon>
        <taxon>Hymenoptera</taxon>
        <taxon>Apocrita</taxon>
        <taxon>Aculeata</taxon>
        <taxon>Formicoidea</taxon>
        <taxon>Formicidae</taxon>
        <taxon>Formicinae</taxon>
        <taxon>Camponotus</taxon>
    </lineage>
</organism>
<dbReference type="GO" id="GO:0035658">
    <property type="term" value="C:Mon1-Ccz1 complex"/>
    <property type="evidence" value="ECO:0007669"/>
    <property type="project" value="InterPro"/>
</dbReference>
<feature type="domain" description="CCZ1/INTU/HSP4 first Longin" evidence="2">
    <location>
        <begin position="9"/>
        <end position="90"/>
    </location>
</feature>
<dbReference type="STRING" id="104421.E2A9V7"/>
<dbReference type="PANTHER" id="PTHR13056:SF0">
    <property type="entry name" value="VACUOLAR FUSION PROTEIN CCZ1 HOMOLOG-RELATED"/>
    <property type="match status" value="1"/>
</dbReference>
<protein>
    <submittedName>
        <fullName evidence="3">UPF0550 protein v1g238755</fullName>
    </submittedName>
</protein>
<dbReference type="InterPro" id="IPR013176">
    <property type="entry name" value="Ccz1"/>
</dbReference>
<dbReference type="Proteomes" id="UP000000311">
    <property type="component" value="Unassembled WGS sequence"/>
</dbReference>
<evidence type="ECO:0000313" key="4">
    <source>
        <dbReference type="Proteomes" id="UP000000311"/>
    </source>
</evidence>
<name>E2A9V7_CAMFO</name>
<accession>E2A9V7</accession>
<sequence>MTSKSEVMLEHFYIFNGTYAKKEGEEEKKILYYYPEKDLDVQIKNIGLSEAIIKFTESFNPGQPCDYCHTHKTRQIYYQPEPNFWMVMVSIF</sequence>
<dbReference type="OrthoDB" id="240546at2759"/>